<gene>
    <name evidence="1" type="ORF">S03H2_46830</name>
</gene>
<proteinExistence type="predicted"/>
<dbReference type="EMBL" id="BARU01029438">
    <property type="protein sequence ID" value="GAH66919.1"/>
    <property type="molecule type" value="Genomic_DNA"/>
</dbReference>
<reference evidence="1" key="1">
    <citation type="journal article" date="2014" name="Front. Microbiol.">
        <title>High frequency of phylogenetically diverse reductive dehalogenase-homologous genes in deep subseafloor sedimentary metagenomes.</title>
        <authorList>
            <person name="Kawai M."/>
            <person name="Futagami T."/>
            <person name="Toyoda A."/>
            <person name="Takaki Y."/>
            <person name="Nishi S."/>
            <person name="Hori S."/>
            <person name="Arai W."/>
            <person name="Tsubouchi T."/>
            <person name="Morono Y."/>
            <person name="Uchiyama I."/>
            <person name="Ito T."/>
            <person name="Fujiyama A."/>
            <person name="Inagaki F."/>
            <person name="Takami H."/>
        </authorList>
    </citation>
    <scope>NUCLEOTIDE SEQUENCE</scope>
    <source>
        <strain evidence="1">Expedition CK06-06</strain>
    </source>
</reference>
<accession>X1ILC0</accession>
<organism evidence="1">
    <name type="scientific">marine sediment metagenome</name>
    <dbReference type="NCBI Taxonomy" id="412755"/>
    <lineage>
        <taxon>unclassified sequences</taxon>
        <taxon>metagenomes</taxon>
        <taxon>ecological metagenomes</taxon>
    </lineage>
</organism>
<dbReference type="AlphaFoldDB" id="X1ILC0"/>
<evidence type="ECO:0000313" key="1">
    <source>
        <dbReference type="EMBL" id="GAH66919.1"/>
    </source>
</evidence>
<comment type="caution">
    <text evidence="1">The sequence shown here is derived from an EMBL/GenBank/DDBJ whole genome shotgun (WGS) entry which is preliminary data.</text>
</comment>
<sequence>MLRQTDCMKHLTALGGGSLEANSGECFLVKGIFVVPSLGDTYLTVKINNFTVAYFRLVGKGGNHLGGVSHYRPGFNLMDYLVKRGLPFSLPIAEGQKLTVSRGADAGNVVILYDSYDAGD</sequence>
<feature type="non-terminal residue" evidence="1">
    <location>
        <position position="120"/>
    </location>
</feature>
<protein>
    <submittedName>
        <fullName evidence="1">Uncharacterized protein</fullName>
    </submittedName>
</protein>
<name>X1ILC0_9ZZZZ</name>